<dbReference type="AlphaFoldDB" id="A0A7N0V5Y6"/>
<protein>
    <submittedName>
        <fullName evidence="2">Uncharacterized protein</fullName>
    </submittedName>
</protein>
<accession>A0A7N0V5Y6</accession>
<dbReference type="Proteomes" id="UP000594263">
    <property type="component" value="Unplaced"/>
</dbReference>
<dbReference type="EnsemblPlants" id="Kaladp0101s0114.1.v1.1">
    <property type="protein sequence ID" value="Kaladp0101s0114.1.v1.1.CDS.1"/>
    <property type="gene ID" value="Kaladp0101s0114.v1.1"/>
</dbReference>
<reference evidence="2" key="1">
    <citation type="submission" date="2021-01" db="UniProtKB">
        <authorList>
            <consortium name="EnsemblPlants"/>
        </authorList>
    </citation>
    <scope>IDENTIFICATION</scope>
</reference>
<dbReference type="Gramene" id="Kaladp0101s0114.1.v1.1">
    <property type="protein sequence ID" value="Kaladp0101s0114.1.v1.1.CDS.1"/>
    <property type="gene ID" value="Kaladp0101s0114.v1.1"/>
</dbReference>
<evidence type="ECO:0000313" key="3">
    <source>
        <dbReference type="Proteomes" id="UP000594263"/>
    </source>
</evidence>
<feature type="compositionally biased region" description="Basic and acidic residues" evidence="1">
    <location>
        <begin position="1"/>
        <end position="18"/>
    </location>
</feature>
<evidence type="ECO:0000313" key="2">
    <source>
        <dbReference type="EnsemblPlants" id="Kaladp0101s0114.1.v1.1.CDS.1"/>
    </source>
</evidence>
<evidence type="ECO:0000256" key="1">
    <source>
        <dbReference type="SAM" id="MobiDB-lite"/>
    </source>
</evidence>
<sequence>MADRIDRCRCRPSRKQEHGLQSMNQSISLHYTNSLTPQLVEHIILASPIISSLLNKSRKCPSPSRLTWHDRQPFLTLHT</sequence>
<organism evidence="2 3">
    <name type="scientific">Kalanchoe fedtschenkoi</name>
    <name type="common">Lavender scallops</name>
    <name type="synonym">South American air plant</name>
    <dbReference type="NCBI Taxonomy" id="63787"/>
    <lineage>
        <taxon>Eukaryota</taxon>
        <taxon>Viridiplantae</taxon>
        <taxon>Streptophyta</taxon>
        <taxon>Embryophyta</taxon>
        <taxon>Tracheophyta</taxon>
        <taxon>Spermatophyta</taxon>
        <taxon>Magnoliopsida</taxon>
        <taxon>eudicotyledons</taxon>
        <taxon>Gunneridae</taxon>
        <taxon>Pentapetalae</taxon>
        <taxon>Saxifragales</taxon>
        <taxon>Crassulaceae</taxon>
        <taxon>Kalanchoe</taxon>
    </lineage>
</organism>
<name>A0A7N0V5Y6_KALFE</name>
<feature type="region of interest" description="Disordered" evidence="1">
    <location>
        <begin position="1"/>
        <end position="21"/>
    </location>
</feature>
<proteinExistence type="predicted"/>
<keyword evidence="3" id="KW-1185">Reference proteome</keyword>